<keyword evidence="1" id="KW-0175">Coiled coil</keyword>
<evidence type="ECO:0000313" key="3">
    <source>
        <dbReference type="EMBL" id="RUS76435.1"/>
    </source>
</evidence>
<gene>
    <name evidence="3" type="ORF">EGW08_015804</name>
</gene>
<dbReference type="OrthoDB" id="10056877at2759"/>
<accession>A0A3S1AZW2</accession>
<evidence type="ECO:0000256" key="1">
    <source>
        <dbReference type="SAM" id="Coils"/>
    </source>
</evidence>
<reference evidence="3 4" key="1">
    <citation type="submission" date="2019-01" db="EMBL/GenBank/DDBJ databases">
        <title>A draft genome assembly of the solar-powered sea slug Elysia chlorotica.</title>
        <authorList>
            <person name="Cai H."/>
            <person name="Li Q."/>
            <person name="Fang X."/>
            <person name="Li J."/>
            <person name="Curtis N.E."/>
            <person name="Altenburger A."/>
            <person name="Shibata T."/>
            <person name="Feng M."/>
            <person name="Maeda T."/>
            <person name="Schwartz J.A."/>
            <person name="Shigenobu S."/>
            <person name="Lundholm N."/>
            <person name="Nishiyama T."/>
            <person name="Yang H."/>
            <person name="Hasebe M."/>
            <person name="Li S."/>
            <person name="Pierce S.K."/>
            <person name="Wang J."/>
        </authorList>
    </citation>
    <scope>NUCLEOTIDE SEQUENCE [LARGE SCALE GENOMIC DNA]</scope>
    <source>
        <strain evidence="3">EC2010</strain>
        <tissue evidence="3">Whole organism of an adult</tissue>
    </source>
</reference>
<dbReference type="AlphaFoldDB" id="A0A3S1AZW2"/>
<feature type="coiled-coil region" evidence="1">
    <location>
        <begin position="306"/>
        <end position="341"/>
    </location>
</feature>
<feature type="region of interest" description="Disordered" evidence="2">
    <location>
        <begin position="44"/>
        <end position="66"/>
    </location>
</feature>
<proteinExistence type="predicted"/>
<keyword evidence="4" id="KW-1185">Reference proteome</keyword>
<dbReference type="EMBL" id="RQTK01000662">
    <property type="protein sequence ID" value="RUS76435.1"/>
    <property type="molecule type" value="Genomic_DNA"/>
</dbReference>
<name>A0A3S1AZW2_ELYCH</name>
<protein>
    <submittedName>
        <fullName evidence="3">Uncharacterized protein</fullName>
    </submittedName>
</protein>
<dbReference type="Proteomes" id="UP000271974">
    <property type="component" value="Unassembled WGS sequence"/>
</dbReference>
<evidence type="ECO:0000256" key="2">
    <source>
        <dbReference type="SAM" id="MobiDB-lite"/>
    </source>
</evidence>
<sequence length="399" mass="45133">MTIHTLPSIVNYRFTYAFNQKNILSGFKSTGIYPFDRNSNPDDCYLSAHTTDRPLPPPTLPGTSTSSETIIITSSDELNILNVRGNQKIVKEKVLEKCQTTLSLIGLDMKDSSNLVAPDDTELGYKAQRMLKDSKASPRQKLELRMELRAMLVAMIIKIQEKSPLSSKLARNLGWMMPSVIVKKDGKERLKNTLKVLEESNRISATECEAALKEFRDLGRVASTEIRAEFAKFDNSRLDRLDHFLAEHVKGSYPVLWGVMKTCLLLSHGQAHVERGFSLNSDISDTNMSTLTLRSKRLIEYKEYMASKREEEAKNASKRAREEEEVELKDLQEVEKTLKMTIEGLERGAEAKAEQAERGVNCHQLIVESNSLRTAKDKKQELEKLQASIKEKMKVLGGH</sequence>
<comment type="caution">
    <text evidence="3">The sequence shown here is derived from an EMBL/GenBank/DDBJ whole genome shotgun (WGS) entry which is preliminary data.</text>
</comment>
<evidence type="ECO:0000313" key="4">
    <source>
        <dbReference type="Proteomes" id="UP000271974"/>
    </source>
</evidence>
<organism evidence="3 4">
    <name type="scientific">Elysia chlorotica</name>
    <name type="common">Eastern emerald elysia</name>
    <name type="synonym">Sea slug</name>
    <dbReference type="NCBI Taxonomy" id="188477"/>
    <lineage>
        <taxon>Eukaryota</taxon>
        <taxon>Metazoa</taxon>
        <taxon>Spiralia</taxon>
        <taxon>Lophotrochozoa</taxon>
        <taxon>Mollusca</taxon>
        <taxon>Gastropoda</taxon>
        <taxon>Heterobranchia</taxon>
        <taxon>Euthyneura</taxon>
        <taxon>Panpulmonata</taxon>
        <taxon>Sacoglossa</taxon>
        <taxon>Placobranchoidea</taxon>
        <taxon>Plakobranchidae</taxon>
        <taxon>Elysia</taxon>
    </lineage>
</organism>